<evidence type="ECO:0000256" key="9">
    <source>
        <dbReference type="SAM" id="MobiDB-lite"/>
    </source>
</evidence>
<feature type="domain" description="Helicase C-terminal" evidence="11">
    <location>
        <begin position="217"/>
        <end position="378"/>
    </location>
</feature>
<evidence type="ECO:0000313" key="13">
    <source>
        <dbReference type="EMBL" id="SFU30574.1"/>
    </source>
</evidence>
<dbReference type="CDD" id="cd18787">
    <property type="entry name" value="SF2_C_DEAD"/>
    <property type="match status" value="1"/>
</dbReference>
<name>A0A1I7F355_9GAMM</name>
<evidence type="ECO:0000256" key="1">
    <source>
        <dbReference type="ARBA" id="ARBA00022490"/>
    </source>
</evidence>
<dbReference type="PANTHER" id="PTHR47959:SF13">
    <property type="entry name" value="ATP-DEPENDENT RNA HELICASE RHLE"/>
    <property type="match status" value="1"/>
</dbReference>
<dbReference type="GO" id="GO:0003724">
    <property type="term" value="F:RNA helicase activity"/>
    <property type="evidence" value="ECO:0007669"/>
    <property type="project" value="UniProtKB-UniRule"/>
</dbReference>
<dbReference type="PROSITE" id="PS51192">
    <property type="entry name" value="HELICASE_ATP_BIND_1"/>
    <property type="match status" value="1"/>
</dbReference>
<evidence type="ECO:0000256" key="4">
    <source>
        <dbReference type="ARBA" id="ARBA00022806"/>
    </source>
</evidence>
<dbReference type="InterPro" id="IPR011545">
    <property type="entry name" value="DEAD/DEAH_box_helicase_dom"/>
</dbReference>
<dbReference type="GO" id="GO:0042255">
    <property type="term" value="P:ribosome assembly"/>
    <property type="evidence" value="ECO:0007669"/>
    <property type="project" value="InterPro"/>
</dbReference>
<dbReference type="GO" id="GO:0009266">
    <property type="term" value="P:response to temperature stimulus"/>
    <property type="evidence" value="ECO:0007669"/>
    <property type="project" value="UniProtKB-ARBA"/>
</dbReference>
<dbReference type="AlphaFoldDB" id="A0A1I7F355"/>
<reference evidence="14" key="1">
    <citation type="submission" date="2016-10" db="EMBL/GenBank/DDBJ databases">
        <authorList>
            <person name="Varghese N."/>
            <person name="Submissions S."/>
        </authorList>
    </citation>
    <scope>NUCLEOTIDE SEQUENCE [LARGE SCALE GENOMIC DNA]</scope>
    <source>
        <strain evidence="14">CGMCC 1.6981</strain>
    </source>
</reference>
<gene>
    <name evidence="7" type="primary">rhlE</name>
    <name evidence="13" type="ORF">SAMN04487955_101202</name>
</gene>
<keyword evidence="4 7" id="KW-0347">Helicase</keyword>
<dbReference type="PROSITE" id="PS51194">
    <property type="entry name" value="HELICASE_CTER"/>
    <property type="match status" value="1"/>
</dbReference>
<evidence type="ECO:0000259" key="11">
    <source>
        <dbReference type="PROSITE" id="PS51194"/>
    </source>
</evidence>
<dbReference type="GO" id="GO:0005829">
    <property type="term" value="C:cytosol"/>
    <property type="evidence" value="ECO:0007669"/>
    <property type="project" value="TreeGrafter"/>
</dbReference>
<evidence type="ECO:0000256" key="7">
    <source>
        <dbReference type="HAMAP-Rule" id="MF_00968"/>
    </source>
</evidence>
<feature type="short sequence motif" description="Q motif" evidence="8">
    <location>
        <begin position="1"/>
        <end position="29"/>
    </location>
</feature>
<dbReference type="InterPro" id="IPR001650">
    <property type="entry name" value="Helicase_C-like"/>
</dbReference>
<dbReference type="PROSITE" id="PS51195">
    <property type="entry name" value="Q_MOTIF"/>
    <property type="match status" value="1"/>
</dbReference>
<dbReference type="Pfam" id="PF00270">
    <property type="entry name" value="DEAD"/>
    <property type="match status" value="1"/>
</dbReference>
<keyword evidence="14" id="KW-1185">Reference proteome</keyword>
<dbReference type="HAMAP" id="MF_00968">
    <property type="entry name" value="DEAD_helicase_RhlE"/>
    <property type="match status" value="1"/>
</dbReference>
<dbReference type="PROSITE" id="PS00039">
    <property type="entry name" value="DEAD_ATP_HELICASE"/>
    <property type="match status" value="1"/>
</dbReference>
<dbReference type="InterPro" id="IPR028622">
    <property type="entry name" value="DEAD_helicase_RhlE"/>
</dbReference>
<keyword evidence="2 7" id="KW-0547">Nucleotide-binding</keyword>
<feature type="domain" description="DEAD-box RNA helicase Q" evidence="12">
    <location>
        <begin position="1"/>
        <end position="29"/>
    </location>
</feature>
<evidence type="ECO:0000256" key="5">
    <source>
        <dbReference type="ARBA" id="ARBA00022840"/>
    </source>
</evidence>
<dbReference type="Gene3D" id="3.40.50.300">
    <property type="entry name" value="P-loop containing nucleotide triphosphate hydrolases"/>
    <property type="match status" value="2"/>
</dbReference>
<dbReference type="GO" id="GO:0016887">
    <property type="term" value="F:ATP hydrolysis activity"/>
    <property type="evidence" value="ECO:0007669"/>
    <property type="project" value="RHEA"/>
</dbReference>
<feature type="region of interest" description="Disordered" evidence="9">
    <location>
        <begin position="369"/>
        <end position="437"/>
    </location>
</feature>
<dbReference type="SUPFAM" id="SSF52540">
    <property type="entry name" value="P-loop containing nucleoside triphosphate hydrolases"/>
    <property type="match status" value="1"/>
</dbReference>
<feature type="domain" description="Helicase ATP-binding" evidence="10">
    <location>
        <begin position="32"/>
        <end position="206"/>
    </location>
</feature>
<dbReference type="InterPro" id="IPR044742">
    <property type="entry name" value="DEAD/DEAH_RhlB"/>
</dbReference>
<dbReference type="GO" id="GO:0003676">
    <property type="term" value="F:nucleic acid binding"/>
    <property type="evidence" value="ECO:0007669"/>
    <property type="project" value="InterPro"/>
</dbReference>
<dbReference type="FunFam" id="3.40.50.300:FF:000108">
    <property type="entry name" value="ATP-dependent RNA helicase RhlE"/>
    <property type="match status" value="1"/>
</dbReference>
<dbReference type="CDD" id="cd00268">
    <property type="entry name" value="DEADc"/>
    <property type="match status" value="1"/>
</dbReference>
<dbReference type="InterPro" id="IPR027417">
    <property type="entry name" value="P-loop_NTPase"/>
</dbReference>
<evidence type="ECO:0000256" key="8">
    <source>
        <dbReference type="PROSITE-ProRule" id="PRU00552"/>
    </source>
</evidence>
<dbReference type="EMBL" id="FPBP01000001">
    <property type="protein sequence ID" value="SFU30574.1"/>
    <property type="molecule type" value="Genomic_DNA"/>
</dbReference>
<evidence type="ECO:0000259" key="12">
    <source>
        <dbReference type="PROSITE" id="PS51195"/>
    </source>
</evidence>
<comment type="similarity">
    <text evidence="7">Belongs to the DEAD box helicase family. RhlE subfamily.</text>
</comment>
<comment type="catalytic activity">
    <reaction evidence="6 7">
        <text>ATP + H2O = ADP + phosphate + H(+)</text>
        <dbReference type="Rhea" id="RHEA:13065"/>
        <dbReference type="ChEBI" id="CHEBI:15377"/>
        <dbReference type="ChEBI" id="CHEBI:15378"/>
        <dbReference type="ChEBI" id="CHEBI:30616"/>
        <dbReference type="ChEBI" id="CHEBI:43474"/>
        <dbReference type="ChEBI" id="CHEBI:456216"/>
        <dbReference type="EC" id="3.6.4.13"/>
    </reaction>
</comment>
<dbReference type="InterPro" id="IPR000629">
    <property type="entry name" value="RNA-helicase_DEAD-box_CS"/>
</dbReference>
<dbReference type="FunFam" id="3.40.50.300:FF:000468">
    <property type="entry name" value="ATP-dependent RNA helicase RhlE"/>
    <property type="match status" value="1"/>
</dbReference>
<evidence type="ECO:0000256" key="6">
    <source>
        <dbReference type="ARBA" id="ARBA00047984"/>
    </source>
</evidence>
<keyword evidence="1 7" id="KW-0963">Cytoplasm</keyword>
<sequence length="437" mass="47808">MTFSDLGLRAELLRAVEAQGYTTPTPIQLKAIPAVLKGGDLLASAQTGTGKTAGFTLPMLQRLAEGPRPAKRQIRALVLTPTRELAAQVGESVADYGRHLTLRSHVIFGGVGQQPQVDAIRGGLDVLIATPGRLLDLQQQKHVDLSKVEILVLDEADRMLDMGFIHDIKKILRVLPAKRQNLLFSATFSNEIQALAGKLLDNPEMIEVARRNTTAELVDQAIYRVDREKKRELLAHLITAHDWQQVLVFTRTKHGANRLAEQLSKQDIPAMAIHGNKSQSARTKALGAFKTGDLQVLVATDIAARGLDINELPHVVNFELPNVAEDYVHRIGRTGRAGSEGKAVSLVCVDEHGLLKGIERLIKRDLEKRIEPGFEPDPNAKPEPIENGRGNRSGRNGGNRGNSNRGNTQNSKPANRSAEDSRAPRRRRSGGQGSRQA</sequence>
<keyword evidence="5 7" id="KW-0067">ATP-binding</keyword>
<evidence type="ECO:0000256" key="2">
    <source>
        <dbReference type="ARBA" id="ARBA00022741"/>
    </source>
</evidence>
<organism evidence="13 14">
    <name type="scientific">Halomonas korlensis</name>
    <dbReference type="NCBI Taxonomy" id="463301"/>
    <lineage>
        <taxon>Bacteria</taxon>
        <taxon>Pseudomonadati</taxon>
        <taxon>Pseudomonadota</taxon>
        <taxon>Gammaproteobacteria</taxon>
        <taxon>Oceanospirillales</taxon>
        <taxon>Halomonadaceae</taxon>
        <taxon>Halomonas</taxon>
    </lineage>
</organism>
<dbReference type="EC" id="3.6.4.13" evidence="7"/>
<evidence type="ECO:0000259" key="10">
    <source>
        <dbReference type="PROSITE" id="PS51192"/>
    </source>
</evidence>
<protein>
    <recommendedName>
        <fullName evidence="7">ATP-dependent RNA helicase RhlE</fullName>
        <ecNumber evidence="7">3.6.4.13</ecNumber>
    </recommendedName>
</protein>
<keyword evidence="7" id="KW-0690">Ribosome biogenesis</keyword>
<accession>A0A1I7F355</accession>
<comment type="function">
    <text evidence="7">DEAD-box RNA helicase involved in ribosome assembly. Has RNA-dependent ATPase activity and unwinds double-stranded RNA.</text>
</comment>
<dbReference type="InterPro" id="IPR050079">
    <property type="entry name" value="DEAD_box_RNA_helicase"/>
</dbReference>
<proteinExistence type="inferred from homology"/>
<feature type="compositionally biased region" description="Basic and acidic residues" evidence="9">
    <location>
        <begin position="369"/>
        <end position="386"/>
    </location>
</feature>
<dbReference type="InterPro" id="IPR014001">
    <property type="entry name" value="Helicase_ATP-bd"/>
</dbReference>
<evidence type="ECO:0000313" key="14">
    <source>
        <dbReference type="Proteomes" id="UP000198693"/>
    </source>
</evidence>
<dbReference type="OrthoDB" id="9805696at2"/>
<comment type="subcellular location">
    <subcellularLocation>
        <location evidence="7">Cytoplasm</location>
    </subcellularLocation>
</comment>
<dbReference type="SMART" id="SM00490">
    <property type="entry name" value="HELICc"/>
    <property type="match status" value="1"/>
</dbReference>
<dbReference type="SMART" id="SM00487">
    <property type="entry name" value="DEXDc"/>
    <property type="match status" value="1"/>
</dbReference>
<dbReference type="RefSeq" id="WP_089792021.1">
    <property type="nucleotide sequence ID" value="NZ_FPBP01000001.1"/>
</dbReference>
<dbReference type="Pfam" id="PF00271">
    <property type="entry name" value="Helicase_C"/>
    <property type="match status" value="1"/>
</dbReference>
<evidence type="ECO:0000256" key="3">
    <source>
        <dbReference type="ARBA" id="ARBA00022801"/>
    </source>
</evidence>
<keyword evidence="3 7" id="KW-0378">Hydrolase</keyword>
<dbReference type="InterPro" id="IPR014014">
    <property type="entry name" value="RNA_helicase_DEAD_Q_motif"/>
</dbReference>
<dbReference type="PANTHER" id="PTHR47959">
    <property type="entry name" value="ATP-DEPENDENT RNA HELICASE RHLE-RELATED"/>
    <property type="match status" value="1"/>
</dbReference>
<dbReference type="STRING" id="463301.SAMN04487955_101202"/>
<dbReference type="Proteomes" id="UP000198693">
    <property type="component" value="Unassembled WGS sequence"/>
</dbReference>
<dbReference type="GO" id="GO:0005524">
    <property type="term" value="F:ATP binding"/>
    <property type="evidence" value="ECO:0007669"/>
    <property type="project" value="UniProtKB-UniRule"/>
</dbReference>